<keyword evidence="5 8" id="KW-1133">Transmembrane helix</keyword>
<comment type="caution">
    <text evidence="10">The sequence shown here is derived from an EMBL/GenBank/DDBJ whole genome shotgun (WGS) entry which is preliminary data.</text>
</comment>
<feature type="transmembrane region" description="Helical" evidence="8">
    <location>
        <begin position="137"/>
        <end position="160"/>
    </location>
</feature>
<evidence type="ECO:0000256" key="3">
    <source>
        <dbReference type="ARBA" id="ARBA00022448"/>
    </source>
</evidence>
<dbReference type="SUPFAM" id="SSF111352">
    <property type="entry name" value="Ammonium transporter"/>
    <property type="match status" value="1"/>
</dbReference>
<feature type="transmembrane region" description="Helical" evidence="8">
    <location>
        <begin position="243"/>
        <end position="270"/>
    </location>
</feature>
<keyword evidence="4 8" id="KW-0812">Transmembrane</keyword>
<dbReference type="InterPro" id="IPR001905">
    <property type="entry name" value="Ammonium_transpt"/>
</dbReference>
<dbReference type="PANTHER" id="PTHR11730:SF89">
    <property type="entry name" value="AMMONIUM TRANSPORTER SLL0108-RELATED"/>
    <property type="match status" value="1"/>
</dbReference>
<dbReference type="Gene3D" id="1.10.3430.10">
    <property type="entry name" value="Ammonium transporter AmtB like domains"/>
    <property type="match status" value="1"/>
</dbReference>
<reference evidence="10" key="1">
    <citation type="journal article" date="2020" name="mSystems">
        <title>Genome- and Community-Level Interaction Insights into Carbon Utilization and Element Cycling Functions of Hydrothermarchaeota in Hydrothermal Sediment.</title>
        <authorList>
            <person name="Zhou Z."/>
            <person name="Liu Y."/>
            <person name="Xu W."/>
            <person name="Pan J."/>
            <person name="Luo Z.H."/>
            <person name="Li M."/>
        </authorList>
    </citation>
    <scope>NUCLEOTIDE SEQUENCE [LARGE SCALE GENOMIC DNA]</scope>
    <source>
        <strain evidence="10">SpSt-6</strain>
    </source>
</reference>
<evidence type="ECO:0000256" key="4">
    <source>
        <dbReference type="ARBA" id="ARBA00022692"/>
    </source>
</evidence>
<feature type="transmembrane region" description="Helical" evidence="8">
    <location>
        <begin position="172"/>
        <end position="193"/>
    </location>
</feature>
<feature type="transmembrane region" description="Helical" evidence="8">
    <location>
        <begin position="370"/>
        <end position="396"/>
    </location>
</feature>
<dbReference type="EMBL" id="DSZN01000108">
    <property type="protein sequence ID" value="HGQ86005.1"/>
    <property type="molecule type" value="Genomic_DNA"/>
</dbReference>
<dbReference type="GO" id="GO:0008519">
    <property type="term" value="F:ammonium channel activity"/>
    <property type="evidence" value="ECO:0007669"/>
    <property type="project" value="InterPro"/>
</dbReference>
<organism evidence="10">
    <name type="scientific">Thermodesulfobacterium geofontis</name>
    <dbReference type="NCBI Taxonomy" id="1295609"/>
    <lineage>
        <taxon>Bacteria</taxon>
        <taxon>Pseudomonadati</taxon>
        <taxon>Thermodesulfobacteriota</taxon>
        <taxon>Thermodesulfobacteria</taxon>
        <taxon>Thermodesulfobacteriales</taxon>
        <taxon>Thermodesulfobacteriaceae</taxon>
        <taxon>Thermodesulfobacterium</taxon>
    </lineage>
</organism>
<comment type="similarity">
    <text evidence="2 8">Belongs to the ammonia transporter channel (TC 1.A.11.2) family.</text>
</comment>
<feature type="transmembrane region" description="Helical" evidence="8">
    <location>
        <begin position="331"/>
        <end position="350"/>
    </location>
</feature>
<keyword evidence="6 8" id="KW-0472">Membrane</keyword>
<proteinExistence type="inferred from homology"/>
<evidence type="ECO:0000259" key="9">
    <source>
        <dbReference type="Pfam" id="PF00909"/>
    </source>
</evidence>
<evidence type="ECO:0000256" key="8">
    <source>
        <dbReference type="RuleBase" id="RU362002"/>
    </source>
</evidence>
<dbReference type="PROSITE" id="PS01219">
    <property type="entry name" value="AMMONIUM_TRANSP"/>
    <property type="match status" value="1"/>
</dbReference>
<feature type="transmembrane region" description="Helical" evidence="8">
    <location>
        <begin position="277"/>
        <end position="296"/>
    </location>
</feature>
<evidence type="ECO:0000256" key="1">
    <source>
        <dbReference type="ARBA" id="ARBA00004141"/>
    </source>
</evidence>
<keyword evidence="3 8" id="KW-0813">Transport</keyword>
<evidence type="ECO:0000256" key="6">
    <source>
        <dbReference type="ARBA" id="ARBA00023136"/>
    </source>
</evidence>
<dbReference type="GO" id="GO:0097272">
    <property type="term" value="P:ammonium homeostasis"/>
    <property type="evidence" value="ECO:0007669"/>
    <property type="project" value="TreeGrafter"/>
</dbReference>
<evidence type="ECO:0000256" key="7">
    <source>
        <dbReference type="ARBA" id="ARBA00023177"/>
    </source>
</evidence>
<feature type="transmembrane region" description="Helical" evidence="8">
    <location>
        <begin position="47"/>
        <end position="66"/>
    </location>
</feature>
<name>A0A7C4NWP3_9BACT</name>
<feature type="transmembrane region" description="Helical" evidence="8">
    <location>
        <begin position="302"/>
        <end position="319"/>
    </location>
</feature>
<feature type="transmembrane region" description="Helical" evidence="8">
    <location>
        <begin position="214"/>
        <end position="231"/>
    </location>
</feature>
<dbReference type="GO" id="GO:0005886">
    <property type="term" value="C:plasma membrane"/>
    <property type="evidence" value="ECO:0007669"/>
    <property type="project" value="UniProtKB-SubCell"/>
</dbReference>
<dbReference type="Pfam" id="PF00909">
    <property type="entry name" value="Ammonium_transp"/>
    <property type="match status" value="1"/>
</dbReference>
<dbReference type="InterPro" id="IPR029020">
    <property type="entry name" value="Ammonium/urea_transptr"/>
</dbReference>
<dbReference type="AlphaFoldDB" id="A0A7C4NWP3"/>
<dbReference type="InterPro" id="IPR018047">
    <property type="entry name" value="Ammonium_transpt_CS"/>
</dbReference>
<protein>
    <recommendedName>
        <fullName evidence="8">Ammonium transporter</fullName>
    </recommendedName>
</protein>
<dbReference type="PANTHER" id="PTHR11730">
    <property type="entry name" value="AMMONIUM TRANSPORTER"/>
    <property type="match status" value="1"/>
</dbReference>
<feature type="transmembrane region" description="Helical" evidence="8">
    <location>
        <begin position="112"/>
        <end position="130"/>
    </location>
</feature>
<feature type="domain" description="Ammonium transporter AmtB-like" evidence="9">
    <location>
        <begin position="11"/>
        <end position="423"/>
    </location>
</feature>
<dbReference type="NCBIfam" id="TIGR00836">
    <property type="entry name" value="amt"/>
    <property type="match status" value="1"/>
</dbReference>
<dbReference type="InterPro" id="IPR024041">
    <property type="entry name" value="NH4_transpt_AmtB-like_dom"/>
</dbReference>
<comment type="subcellular location">
    <subcellularLocation>
        <location evidence="8">Cell membrane</location>
        <topology evidence="8">Multi-pass membrane protein</topology>
    </subcellularLocation>
    <subcellularLocation>
        <location evidence="1">Membrane</location>
        <topology evidence="1">Multi-pass membrane protein</topology>
    </subcellularLocation>
</comment>
<sequence length="446" mass="47601">MENKVILDTIWVLFTGMLVFFMNLGFAMVESGFARVKNTVNILSKNFIVFAISSLGYLILGWGLMFGDGTPFVGLKGLFFLSGPDNSPATGEAYRGVYSSISWAGVPLLAKFFFQLVFCGTAATIVSGAVAERIKYISFIIFSFIMSMFIYPIVGHWIWGGGFLSKLGMLDFAGSTVVHSVGGWAALVGAILLGPRFGKYTDDGSIKPIPGHNLSLATLGTFVLWLGWFGFNPGSTMSADPQAISHIVITTNTAAASAILSSTITSWILLGKPDLGMTLNGCLAGLVAITAPCAFVDIPSSIVIGLIAGFLVVVSVIFFDRIKIDDPVGALSVHLVNGVFGTLSVGIFAKEGVTSFSTVNGLLFGGGLKLFLIQLIGVLSVGIFVLLTSLITWYILKSTIGIRVSLQEEIEGLDIGEHGNSAYPEFLIRKPNISFISVVKPEEVRK</sequence>
<evidence type="ECO:0000256" key="2">
    <source>
        <dbReference type="ARBA" id="ARBA00005887"/>
    </source>
</evidence>
<keyword evidence="7 8" id="KW-0924">Ammonia transport</keyword>
<evidence type="ECO:0000313" key="10">
    <source>
        <dbReference type="EMBL" id="HGQ86005.1"/>
    </source>
</evidence>
<feature type="transmembrane region" description="Helical" evidence="8">
    <location>
        <begin position="6"/>
        <end position="26"/>
    </location>
</feature>
<evidence type="ECO:0000256" key="5">
    <source>
        <dbReference type="ARBA" id="ARBA00022989"/>
    </source>
</evidence>
<accession>A0A7C4NWP3</accession>
<gene>
    <name evidence="10" type="primary">amt</name>
    <name evidence="10" type="ORF">ENT66_06790</name>
</gene>